<dbReference type="AlphaFoldDB" id="A5GDN0"/>
<evidence type="ECO:0000259" key="2">
    <source>
        <dbReference type="Pfam" id="PF10039"/>
    </source>
</evidence>
<dbReference type="Pfam" id="PF13490">
    <property type="entry name" value="zf-HC2"/>
    <property type="match status" value="1"/>
</dbReference>
<dbReference type="KEGG" id="gur:Gura_0100"/>
<dbReference type="Proteomes" id="UP000006695">
    <property type="component" value="Chromosome"/>
</dbReference>
<evidence type="ECO:0000259" key="3">
    <source>
        <dbReference type="Pfam" id="PF13490"/>
    </source>
</evidence>
<dbReference type="InterPro" id="IPR041916">
    <property type="entry name" value="Anti_sigma_zinc_sf"/>
</dbReference>
<gene>
    <name evidence="4" type="ordered locus">Gura_0100</name>
</gene>
<feature type="region of interest" description="Disordered" evidence="1">
    <location>
        <begin position="233"/>
        <end position="289"/>
    </location>
</feature>
<evidence type="ECO:0000256" key="1">
    <source>
        <dbReference type="SAM" id="MobiDB-lite"/>
    </source>
</evidence>
<dbReference type="InterPro" id="IPR018734">
    <property type="entry name" value="DUF2275"/>
</dbReference>
<proteinExistence type="predicted"/>
<keyword evidence="5" id="KW-1185">Reference proteome</keyword>
<feature type="region of interest" description="Disordered" evidence="1">
    <location>
        <begin position="127"/>
        <end position="207"/>
    </location>
</feature>
<dbReference type="OrthoDB" id="5421222at2"/>
<evidence type="ECO:0000313" key="4">
    <source>
        <dbReference type="EMBL" id="ABQ24316.1"/>
    </source>
</evidence>
<keyword evidence="4" id="KW-0472">Membrane</keyword>
<name>A5GDN0_GEOUR</name>
<dbReference type="STRING" id="351605.Gura_0100"/>
<dbReference type="HOGENOM" id="CLU_838777_0_0_7"/>
<sequence>MEHTEIRRTLSAYLDNAVSPDEKAEIEAHLARCGSCRVALGDLERTVGHLKSLPEVEPPPWLTARIMAHVRDAAEPQPSLWRRIFLPLRAKLPLEALALVFLCVTGYYLARTNAPLVQLTAPSPVNREEMSLPAPVPPAQGKKPPGPAAPPKALPPVPRAATGMPDAVSKHEAETPAYAPPPPAHAPAPLSTPSAAAPATAYPLPAPDSRAADEWIESRREAELLSRRYREDVSRGMMQKRAMSDGTRYSTQSSGGGSSSATAPREPWSEQQEPSEQMERPGQAARPERVEVSLRVNDPAGAVRAIEEAVTRSGGRIVRRVYGEASHLLFVQVGTGKAPELMGRLERIGTLQRPPLVSELEDGTVDLSIRW</sequence>
<feature type="compositionally biased region" description="Low complexity" evidence="1">
    <location>
        <begin position="264"/>
        <end position="275"/>
    </location>
</feature>
<dbReference type="Pfam" id="PF10039">
    <property type="entry name" value="DUF2275"/>
    <property type="match status" value="1"/>
</dbReference>
<dbReference type="EMBL" id="CP000698">
    <property type="protein sequence ID" value="ABQ24316.1"/>
    <property type="molecule type" value="Genomic_DNA"/>
</dbReference>
<feature type="domain" description="DUF2275" evidence="2">
    <location>
        <begin position="54"/>
        <end position="246"/>
    </location>
</feature>
<dbReference type="RefSeq" id="WP_011937045.1">
    <property type="nucleotide sequence ID" value="NC_009483.1"/>
</dbReference>
<evidence type="ECO:0000313" key="5">
    <source>
        <dbReference type="Proteomes" id="UP000006695"/>
    </source>
</evidence>
<organism evidence="4 5">
    <name type="scientific">Geotalea uraniireducens (strain Rf4)</name>
    <name type="common">Geobacter uraniireducens</name>
    <dbReference type="NCBI Taxonomy" id="351605"/>
    <lineage>
        <taxon>Bacteria</taxon>
        <taxon>Pseudomonadati</taxon>
        <taxon>Thermodesulfobacteriota</taxon>
        <taxon>Desulfuromonadia</taxon>
        <taxon>Geobacterales</taxon>
        <taxon>Geobacteraceae</taxon>
        <taxon>Geotalea</taxon>
    </lineage>
</organism>
<feature type="domain" description="Putative zinc-finger" evidence="3">
    <location>
        <begin position="5"/>
        <end position="37"/>
    </location>
</feature>
<feature type="compositionally biased region" description="Low complexity" evidence="1">
    <location>
        <begin position="187"/>
        <end position="203"/>
    </location>
</feature>
<accession>A5GDN0</accession>
<feature type="compositionally biased region" description="Pro residues" evidence="1">
    <location>
        <begin position="134"/>
        <end position="158"/>
    </location>
</feature>
<dbReference type="Gene3D" id="1.10.10.1320">
    <property type="entry name" value="Anti-sigma factor, zinc-finger domain"/>
    <property type="match status" value="1"/>
</dbReference>
<reference evidence="4 5" key="1">
    <citation type="submission" date="2007-05" db="EMBL/GenBank/DDBJ databases">
        <title>Complete sequence of Geobacter uraniireducens Rf4.</title>
        <authorList>
            <consortium name="US DOE Joint Genome Institute"/>
            <person name="Copeland A."/>
            <person name="Lucas S."/>
            <person name="Lapidus A."/>
            <person name="Barry K."/>
            <person name="Detter J.C."/>
            <person name="Glavina del Rio T."/>
            <person name="Hammon N."/>
            <person name="Israni S."/>
            <person name="Dalin E."/>
            <person name="Tice H."/>
            <person name="Pitluck S."/>
            <person name="Chertkov O."/>
            <person name="Brettin T."/>
            <person name="Bruce D."/>
            <person name="Han C."/>
            <person name="Schmutz J."/>
            <person name="Larimer F."/>
            <person name="Land M."/>
            <person name="Hauser L."/>
            <person name="Kyrpides N."/>
            <person name="Mikhailova N."/>
            <person name="Shelobolina E."/>
            <person name="Aklujkar M."/>
            <person name="Lovley D."/>
            <person name="Richardson P."/>
        </authorList>
    </citation>
    <scope>NUCLEOTIDE SEQUENCE [LARGE SCALE GENOMIC DNA]</scope>
    <source>
        <strain evidence="4 5">Rf4</strain>
    </source>
</reference>
<protein>
    <submittedName>
        <fullName evidence="4">Putative transmembrane anti-sigma factor</fullName>
    </submittedName>
</protein>
<dbReference type="InterPro" id="IPR027383">
    <property type="entry name" value="Znf_put"/>
</dbReference>
<keyword evidence="4" id="KW-0812">Transmembrane</keyword>